<proteinExistence type="predicted"/>
<gene>
    <name evidence="1" type="primary">ABI1A</name>
</gene>
<dbReference type="AlphaFoldDB" id="A0A1A8KLL2"/>
<reference evidence="1" key="1">
    <citation type="submission" date="2016-05" db="EMBL/GenBank/DDBJ databases">
        <authorList>
            <person name="Lavstsen T."/>
            <person name="Jespersen J.S."/>
        </authorList>
    </citation>
    <scope>NUCLEOTIDE SEQUENCE</scope>
    <source>
        <tissue evidence="1">Brain</tissue>
    </source>
</reference>
<sequence length="32" mass="3931">LRGVHHALCRVKGKLYLFSHIWWKTNRPRPLF</sequence>
<feature type="non-terminal residue" evidence="1">
    <location>
        <position position="1"/>
    </location>
</feature>
<dbReference type="EMBL" id="HAEE01013103">
    <property type="protein sequence ID" value="SBR33153.1"/>
    <property type="molecule type" value="Transcribed_RNA"/>
</dbReference>
<evidence type="ECO:0000313" key="1">
    <source>
        <dbReference type="EMBL" id="SBR33153.1"/>
    </source>
</evidence>
<name>A0A1A8KLL2_NOTKU</name>
<accession>A0A1A8KLL2</accession>
<protein>
    <submittedName>
        <fullName evidence="1">Abl-interactor 1a</fullName>
    </submittedName>
</protein>
<organism evidence="1">
    <name type="scientific">Nothobranchius kuhntae</name>
    <name type="common">Beira killifish</name>
    <dbReference type="NCBI Taxonomy" id="321403"/>
    <lineage>
        <taxon>Eukaryota</taxon>
        <taxon>Metazoa</taxon>
        <taxon>Chordata</taxon>
        <taxon>Craniata</taxon>
        <taxon>Vertebrata</taxon>
        <taxon>Euteleostomi</taxon>
        <taxon>Actinopterygii</taxon>
        <taxon>Neopterygii</taxon>
        <taxon>Teleostei</taxon>
        <taxon>Neoteleostei</taxon>
        <taxon>Acanthomorphata</taxon>
        <taxon>Ovalentaria</taxon>
        <taxon>Atherinomorphae</taxon>
        <taxon>Cyprinodontiformes</taxon>
        <taxon>Nothobranchiidae</taxon>
        <taxon>Nothobranchius</taxon>
    </lineage>
</organism>
<reference evidence="1" key="2">
    <citation type="submission" date="2016-06" db="EMBL/GenBank/DDBJ databases">
        <title>The genome of a short-lived fish provides insights into sex chromosome evolution and the genetic control of aging.</title>
        <authorList>
            <person name="Reichwald K."/>
            <person name="Felder M."/>
            <person name="Petzold A."/>
            <person name="Koch P."/>
            <person name="Groth M."/>
            <person name="Platzer M."/>
        </authorList>
    </citation>
    <scope>NUCLEOTIDE SEQUENCE</scope>
    <source>
        <tissue evidence="1">Brain</tissue>
    </source>
</reference>